<dbReference type="PIRSF" id="PIRSF001235">
    <property type="entry name" value="Amidase_carbamoylase"/>
    <property type="match status" value="1"/>
</dbReference>
<dbReference type="NCBIfam" id="NF006771">
    <property type="entry name" value="PRK09290.1-5"/>
    <property type="match status" value="1"/>
</dbReference>
<sequence>MHWDQAKETFIYQQTEASIKWLSQFSNSDGEGVTRLVYTNPWLLAQSALQEKCEAMGLETRMDPAGNVFASFKGNEQGVVLTGSHIDTVKNGGKYDGAYGIVAGLVAIKFLQEYLGIPKKTIELVSFCEEEGSRYPLTFWGSRLITEEVDAIPSVQEDKGHITLKEAMNDVGLSIDELSLIKKRNDIQAFIELHVEQGMRLEANEKQIGVVEQIAGVHRFTVTVTGQANHAGTTPMTMRQDAVYGASQMIQWVTEQAKQYGEPFVATVGQMSVKPNVPNVIANEVTFTVDVRSPQPDTLQTFKEEMTTVFKKIAVVNDLDIVVEQWLATPPIMMDSELTATAKAICDEQQLSYQMMTSGAGHDAQIMAKHYHTALLFVPSYRGISHSPLEHTSTADLAAGVKVLVELLYRLAY</sequence>
<dbReference type="SUPFAM" id="SSF53187">
    <property type="entry name" value="Zn-dependent exopeptidases"/>
    <property type="match status" value="1"/>
</dbReference>
<keyword evidence="5" id="KW-1185">Reference proteome</keyword>
<dbReference type="Gene3D" id="3.30.70.360">
    <property type="match status" value="1"/>
</dbReference>
<dbReference type="Gene3D" id="3.40.630.10">
    <property type="entry name" value="Zn peptidases"/>
    <property type="match status" value="1"/>
</dbReference>
<dbReference type="PANTHER" id="PTHR32494:SF5">
    <property type="entry name" value="ALLANTOATE AMIDOHYDROLASE"/>
    <property type="match status" value="1"/>
</dbReference>
<reference evidence="4 5" key="1">
    <citation type="submission" date="2022-04" db="EMBL/GenBank/DDBJ databases">
        <title>Gracilibacillus sp. isolated from saltern.</title>
        <authorList>
            <person name="Won M."/>
            <person name="Lee C.-M."/>
            <person name="Woen H.-Y."/>
            <person name="Kwon S.-W."/>
        </authorList>
    </citation>
    <scope>NUCLEOTIDE SEQUENCE [LARGE SCALE GENOMIC DNA]</scope>
    <source>
        <strain evidence="4 5">SSWR10-1</strain>
    </source>
</reference>
<dbReference type="CDD" id="cd03884">
    <property type="entry name" value="M20_bAS"/>
    <property type="match status" value="1"/>
</dbReference>
<comment type="similarity">
    <text evidence="1">Belongs to the peptidase M20 family.</text>
</comment>
<dbReference type="InterPro" id="IPR036264">
    <property type="entry name" value="Bact_exopeptidase_dim_dom"/>
</dbReference>
<gene>
    <name evidence="4" type="ORF">MUN88_10925</name>
</gene>
<evidence type="ECO:0000313" key="5">
    <source>
        <dbReference type="Proteomes" id="UP000831782"/>
    </source>
</evidence>
<accession>A0ABY4EQH6</accession>
<feature type="domain" description="Peptidase M20 dimerisation" evidence="3">
    <location>
        <begin position="216"/>
        <end position="315"/>
    </location>
</feature>
<keyword evidence="2" id="KW-0378">Hydrolase</keyword>
<organism evidence="4 5">
    <name type="scientific">Gracilibacillus caseinilyticus</name>
    <dbReference type="NCBI Taxonomy" id="2932256"/>
    <lineage>
        <taxon>Bacteria</taxon>
        <taxon>Bacillati</taxon>
        <taxon>Bacillota</taxon>
        <taxon>Bacilli</taxon>
        <taxon>Bacillales</taxon>
        <taxon>Bacillaceae</taxon>
        <taxon>Gracilibacillus</taxon>
    </lineage>
</organism>
<dbReference type="RefSeq" id="WP_244714924.1">
    <property type="nucleotide sequence ID" value="NZ_CP095072.1"/>
</dbReference>
<evidence type="ECO:0000313" key="4">
    <source>
        <dbReference type="EMBL" id="UOQ46620.1"/>
    </source>
</evidence>
<dbReference type="InterPro" id="IPR011650">
    <property type="entry name" value="Peptidase_M20_dimer"/>
</dbReference>
<dbReference type="InterPro" id="IPR010158">
    <property type="entry name" value="Amidase_Cbmase"/>
</dbReference>
<evidence type="ECO:0000256" key="2">
    <source>
        <dbReference type="ARBA" id="ARBA00022801"/>
    </source>
</evidence>
<dbReference type="Proteomes" id="UP000831782">
    <property type="component" value="Chromosome"/>
</dbReference>
<dbReference type="PANTHER" id="PTHR32494">
    <property type="entry name" value="ALLANTOATE DEIMINASE-RELATED"/>
    <property type="match status" value="1"/>
</dbReference>
<evidence type="ECO:0000256" key="1">
    <source>
        <dbReference type="ARBA" id="ARBA00006153"/>
    </source>
</evidence>
<dbReference type="NCBIfam" id="TIGR01879">
    <property type="entry name" value="hydantase"/>
    <property type="match status" value="1"/>
</dbReference>
<dbReference type="SUPFAM" id="SSF55031">
    <property type="entry name" value="Bacterial exopeptidase dimerisation domain"/>
    <property type="match status" value="1"/>
</dbReference>
<proteinExistence type="inferred from homology"/>
<evidence type="ECO:0000259" key="3">
    <source>
        <dbReference type="Pfam" id="PF07687"/>
    </source>
</evidence>
<dbReference type="EMBL" id="CP095072">
    <property type="protein sequence ID" value="UOQ46620.1"/>
    <property type="molecule type" value="Genomic_DNA"/>
</dbReference>
<name>A0ABY4EQH6_9BACI</name>
<dbReference type="InterPro" id="IPR002933">
    <property type="entry name" value="Peptidase_M20"/>
</dbReference>
<protein>
    <submittedName>
        <fullName evidence="4">M20 family metallo-hydrolase</fullName>
    </submittedName>
</protein>
<dbReference type="Pfam" id="PF07687">
    <property type="entry name" value="M20_dimer"/>
    <property type="match status" value="1"/>
</dbReference>
<dbReference type="Pfam" id="PF01546">
    <property type="entry name" value="Peptidase_M20"/>
    <property type="match status" value="1"/>
</dbReference>